<dbReference type="Proteomes" id="UP000185984">
    <property type="component" value="Unassembled WGS sequence"/>
</dbReference>
<dbReference type="AlphaFoldDB" id="A0A1U7HY66"/>
<protein>
    <submittedName>
        <fullName evidence="2">Uncharacterized protein</fullName>
    </submittedName>
</protein>
<reference evidence="2 3" key="1">
    <citation type="submission" date="2016-11" db="EMBL/GenBank/DDBJ databases">
        <title>Draft Genome Sequences of Nine Cyanobacterial Strains from Diverse Habitats.</title>
        <authorList>
            <person name="Zhu T."/>
            <person name="Hou S."/>
            <person name="Lu X."/>
            <person name="Hess W.R."/>
        </authorList>
    </citation>
    <scope>NUCLEOTIDE SEQUENCE [LARGE SCALE GENOMIC DNA]</scope>
    <source>
        <strain evidence="2 3">5.2 s.c.1</strain>
    </source>
</reference>
<dbReference type="EMBL" id="MRCC01000003">
    <property type="protein sequence ID" value="OKH28584.1"/>
    <property type="molecule type" value="Genomic_DNA"/>
</dbReference>
<evidence type="ECO:0000313" key="2">
    <source>
        <dbReference type="EMBL" id="OKH28584.1"/>
    </source>
</evidence>
<keyword evidence="3" id="KW-1185">Reference proteome</keyword>
<keyword evidence="1" id="KW-0732">Signal</keyword>
<evidence type="ECO:0000256" key="1">
    <source>
        <dbReference type="SAM" id="SignalP"/>
    </source>
</evidence>
<name>A0A1U7HY66_9CHRO</name>
<feature type="chain" id="PRO_5013046979" evidence="1">
    <location>
        <begin position="30"/>
        <end position="121"/>
    </location>
</feature>
<comment type="caution">
    <text evidence="2">The sequence shown here is derived from an EMBL/GenBank/DDBJ whole genome shotgun (WGS) entry which is preliminary data.</text>
</comment>
<sequence length="121" mass="12926">MVWGVMANQLWRLALATSGILMLATTAQAEVAAEEMEGIRRKDSLTPLSDFKQPATAIAEWMAQIEQSAIQVTGVQVNVTETGLNLTLETNEPLATPSTSVVGNTLIADIPNTKSLSDVVE</sequence>
<feature type="signal peptide" evidence="1">
    <location>
        <begin position="1"/>
        <end position="29"/>
    </location>
</feature>
<dbReference type="STRING" id="247279.NIES1031_04985"/>
<proteinExistence type="predicted"/>
<gene>
    <name evidence="2" type="ORF">NIES1031_04985</name>
</gene>
<evidence type="ECO:0000313" key="3">
    <source>
        <dbReference type="Proteomes" id="UP000185984"/>
    </source>
</evidence>
<organism evidence="2 3">
    <name type="scientific">Chroogloeocystis siderophila 5.2 s.c.1</name>
    <dbReference type="NCBI Taxonomy" id="247279"/>
    <lineage>
        <taxon>Bacteria</taxon>
        <taxon>Bacillati</taxon>
        <taxon>Cyanobacteriota</taxon>
        <taxon>Cyanophyceae</taxon>
        <taxon>Oscillatoriophycideae</taxon>
        <taxon>Chroococcales</taxon>
        <taxon>Chroococcaceae</taxon>
        <taxon>Chroogloeocystis</taxon>
    </lineage>
</organism>
<accession>A0A1U7HY66</accession>